<evidence type="ECO:0000256" key="3">
    <source>
        <dbReference type="ARBA" id="ARBA00023002"/>
    </source>
</evidence>
<evidence type="ECO:0000259" key="4">
    <source>
        <dbReference type="SMART" id="SM01002"/>
    </source>
</evidence>
<protein>
    <recommendedName>
        <fullName evidence="2">alanine dehydrogenase</fullName>
        <ecNumber evidence="2">1.4.1.1</ecNumber>
    </recommendedName>
</protein>
<dbReference type="Pfam" id="PF05222">
    <property type="entry name" value="AlaDh_PNT_N"/>
    <property type="match status" value="1"/>
</dbReference>
<gene>
    <name evidence="6" type="ORF">H8D24_00785</name>
</gene>
<comment type="similarity">
    <text evidence="1">Belongs to the AlaDH/PNT family.</text>
</comment>
<evidence type="ECO:0000313" key="6">
    <source>
        <dbReference type="EMBL" id="MBC8518929.1"/>
    </source>
</evidence>
<reference evidence="6 7" key="1">
    <citation type="submission" date="2020-08" db="EMBL/GenBank/DDBJ databases">
        <title>Bridging the membrane lipid divide: bacteria of the FCB group superphylum have the potential to synthesize archaeal ether lipids.</title>
        <authorList>
            <person name="Villanueva L."/>
            <person name="Von Meijenfeldt F.A.B."/>
            <person name="Westbye A.B."/>
            <person name="Yadav S."/>
            <person name="Hopmans E.C."/>
            <person name="Dutilh B.E."/>
            <person name="Sinninghe Damste J.S."/>
        </authorList>
    </citation>
    <scope>NUCLEOTIDE SEQUENCE [LARGE SCALE GENOMIC DNA]</scope>
    <source>
        <strain evidence="6">NIOZ-UU100</strain>
    </source>
</reference>
<keyword evidence="3" id="KW-0560">Oxidoreductase</keyword>
<dbReference type="PANTHER" id="PTHR42795">
    <property type="entry name" value="ALANINE DEHYDROGENASE"/>
    <property type="match status" value="1"/>
</dbReference>
<dbReference type="GO" id="GO:0000286">
    <property type="term" value="F:alanine dehydrogenase activity"/>
    <property type="evidence" value="ECO:0007669"/>
    <property type="project" value="UniProtKB-EC"/>
</dbReference>
<dbReference type="SUPFAM" id="SSF51735">
    <property type="entry name" value="NAD(P)-binding Rossmann-fold domains"/>
    <property type="match status" value="1"/>
</dbReference>
<dbReference type="CDD" id="cd05305">
    <property type="entry name" value="L-AlaDH"/>
    <property type="match status" value="1"/>
</dbReference>
<dbReference type="InterPro" id="IPR007698">
    <property type="entry name" value="AlaDH/PNT_NAD(H)-bd"/>
</dbReference>
<sequence>MNGSIIGVPREARAYEGRVALTPDAVSLLVGQGNRVVVEKGAGELCGFPDDLYIMSGGEIAPDAPSLYGVSRLIVKVKEPQPGELAFLRDDHILFCFLHLAADHDLMDALCEIGLTAIAFETVEVDGRLPLLAPMSKIAGKIAVQIGARLLHQPEGGKGVLLGGVGEIDSGHVVVIGGGVAGSAAIQVASALGARVTVLEHSEENISRVNALGSNVNGMFSTPENIEEMVASADLLIGAVLVKGDRTPKLVSAEMIRQMEAGGVVIDISVDQGGCIETTRPTNYDNPTHLVGNVIHFGVTNMPGAVPRTSSQALSAVILPWVTRLARPDWRTNHALVNGINVDGGEVVYATLRSK</sequence>
<dbReference type="SMART" id="SM01003">
    <property type="entry name" value="AlaDh_PNT_N"/>
    <property type="match status" value="1"/>
</dbReference>
<dbReference type="GO" id="GO:0042853">
    <property type="term" value="P:L-alanine catabolic process"/>
    <property type="evidence" value="ECO:0007669"/>
    <property type="project" value="InterPro"/>
</dbReference>
<dbReference type="SMART" id="SM01002">
    <property type="entry name" value="AlaDh_PNT_C"/>
    <property type="match status" value="1"/>
</dbReference>
<feature type="domain" description="Alanine dehydrogenase/pyridine nucleotide transhydrogenase NAD(H)-binding" evidence="4">
    <location>
        <begin position="151"/>
        <end position="298"/>
    </location>
</feature>
<evidence type="ECO:0000256" key="2">
    <source>
        <dbReference type="ARBA" id="ARBA00012897"/>
    </source>
</evidence>
<dbReference type="EMBL" id="JACNFK010000012">
    <property type="protein sequence ID" value="MBC8518929.1"/>
    <property type="molecule type" value="Genomic_DNA"/>
</dbReference>
<name>A0A8J6P2Q6_9GAMM</name>
<dbReference type="PANTHER" id="PTHR42795:SF1">
    <property type="entry name" value="ALANINE DEHYDROGENASE"/>
    <property type="match status" value="1"/>
</dbReference>
<feature type="domain" description="Alanine dehydrogenase/pyridine nucleotide transhydrogenase N-terminal" evidence="5">
    <location>
        <begin position="7"/>
        <end position="139"/>
    </location>
</feature>
<dbReference type="InterPro" id="IPR007886">
    <property type="entry name" value="AlaDH/PNT_N"/>
</dbReference>
<dbReference type="AlphaFoldDB" id="A0A8J6P2Q6"/>
<dbReference type="GO" id="GO:0005886">
    <property type="term" value="C:plasma membrane"/>
    <property type="evidence" value="ECO:0007669"/>
    <property type="project" value="TreeGrafter"/>
</dbReference>
<dbReference type="InterPro" id="IPR008141">
    <property type="entry name" value="Ala_DH"/>
</dbReference>
<dbReference type="SUPFAM" id="SSF52283">
    <property type="entry name" value="Formate/glycerate dehydrogenase catalytic domain-like"/>
    <property type="match status" value="1"/>
</dbReference>
<dbReference type="EC" id="1.4.1.1" evidence="2"/>
<dbReference type="InterPro" id="IPR036291">
    <property type="entry name" value="NAD(P)-bd_dom_sf"/>
</dbReference>
<dbReference type="Pfam" id="PF01262">
    <property type="entry name" value="AlaDh_PNT_C"/>
    <property type="match status" value="1"/>
</dbReference>
<evidence type="ECO:0000313" key="7">
    <source>
        <dbReference type="Proteomes" id="UP000654401"/>
    </source>
</evidence>
<dbReference type="Proteomes" id="UP000654401">
    <property type="component" value="Unassembled WGS sequence"/>
</dbReference>
<evidence type="ECO:0000259" key="5">
    <source>
        <dbReference type="SMART" id="SM01003"/>
    </source>
</evidence>
<dbReference type="Gene3D" id="3.40.50.720">
    <property type="entry name" value="NAD(P)-binding Rossmann-like Domain"/>
    <property type="match status" value="2"/>
</dbReference>
<organism evidence="6 7">
    <name type="scientific">Candidatus Thiopontia autotrophica</name>
    <dbReference type="NCBI Taxonomy" id="2841688"/>
    <lineage>
        <taxon>Bacteria</taxon>
        <taxon>Pseudomonadati</taxon>
        <taxon>Pseudomonadota</taxon>
        <taxon>Gammaproteobacteria</taxon>
        <taxon>Candidatus Thiopontia</taxon>
    </lineage>
</organism>
<proteinExistence type="inferred from homology"/>
<comment type="caution">
    <text evidence="6">The sequence shown here is derived from an EMBL/GenBank/DDBJ whole genome shotgun (WGS) entry which is preliminary data.</text>
</comment>
<evidence type="ECO:0000256" key="1">
    <source>
        <dbReference type="ARBA" id="ARBA00005689"/>
    </source>
</evidence>
<accession>A0A8J6P2Q6</accession>